<proteinExistence type="predicted"/>
<sequence>MQRETQVKEALKRMKMLNIFKPTIKEFEKEGKVSKSINGGLYWLDDEDIKRVKEFEEKFDALVYNVIECNTEFGKLQNFLYVSKNEEEWEFDIQDIKDGIVFSYVCNLDIPEYSEFGSIGIRNFGGGLVRVG</sequence>
<name>A0A943SSA6_9FIRM</name>
<comment type="caution">
    <text evidence="1">The sequence shown here is derived from an EMBL/GenBank/DDBJ whole genome shotgun (WGS) entry which is preliminary data.</text>
</comment>
<dbReference type="Proteomes" id="UP000748991">
    <property type="component" value="Unassembled WGS sequence"/>
</dbReference>
<dbReference type="RefSeq" id="WP_278638643.1">
    <property type="nucleotide sequence ID" value="NZ_JAGZZP010000023.1"/>
</dbReference>
<accession>A0A943SSA6</accession>
<gene>
    <name evidence="1" type="ORF">KH327_08580</name>
</gene>
<reference evidence="1" key="1">
    <citation type="submission" date="2021-02" db="EMBL/GenBank/DDBJ databases">
        <title>Infant gut strain persistence is associated with maternal origin, phylogeny, and functional potential including surface adhesion and iron acquisition.</title>
        <authorList>
            <person name="Lou Y.C."/>
        </authorList>
    </citation>
    <scope>NUCLEOTIDE SEQUENCE</scope>
    <source>
        <strain evidence="1">L3_060_052G1_dasL3_060_052G1_concoct_1</strain>
    </source>
</reference>
<evidence type="ECO:0000313" key="1">
    <source>
        <dbReference type="EMBL" id="MBS6535872.1"/>
    </source>
</evidence>
<dbReference type="EMBL" id="JAGZZP010000023">
    <property type="protein sequence ID" value="MBS6535872.1"/>
    <property type="molecule type" value="Genomic_DNA"/>
</dbReference>
<dbReference type="AlphaFoldDB" id="A0A943SSA6"/>
<protein>
    <submittedName>
        <fullName evidence="1">Uncharacterized protein</fullName>
    </submittedName>
</protein>
<organism evidence="1 2">
    <name type="scientific">Peptoniphilus harei</name>
    <dbReference type="NCBI Taxonomy" id="54005"/>
    <lineage>
        <taxon>Bacteria</taxon>
        <taxon>Bacillati</taxon>
        <taxon>Bacillota</taxon>
        <taxon>Tissierellia</taxon>
        <taxon>Tissierellales</taxon>
        <taxon>Peptoniphilaceae</taxon>
        <taxon>Peptoniphilus</taxon>
    </lineage>
</organism>
<evidence type="ECO:0000313" key="2">
    <source>
        <dbReference type="Proteomes" id="UP000748991"/>
    </source>
</evidence>